<keyword evidence="3" id="KW-1185">Reference proteome</keyword>
<dbReference type="OrthoDB" id="6419443at2759"/>
<dbReference type="EMBL" id="OV725083">
    <property type="protein sequence ID" value="CAH1407550.1"/>
    <property type="molecule type" value="Genomic_DNA"/>
</dbReference>
<name>A0A9P0HSP3_NEZVI</name>
<dbReference type="Proteomes" id="UP001152798">
    <property type="component" value="Chromosome 7"/>
</dbReference>
<dbReference type="Gene3D" id="1.20.1280.50">
    <property type="match status" value="1"/>
</dbReference>
<dbReference type="InterPro" id="IPR001810">
    <property type="entry name" value="F-box_dom"/>
</dbReference>
<sequence length="462" mass="53804">MVEKTKMMDSVSLLPVEVAQKIFKFLSIKDLYQCMSVCKSWRNLINCNYVWGHFYKIYDIEQLFEEIDDDSDETKTLSPLCSYAIELKRFLLSPAFNWRSRRSNSYYINLKYRQWKVICCEPYIAMLYSSVNELHIFCCVADSVECIDVVSINLPVNSIEQQIFINKKYIVIGAFNITLVYKLIDKSFKLYKAFASKCDSCIISSDHAFNDFIQENILSDYVVFEKVLIGDMLWITAVNGMKHIINLSTGKQDMKQNLFLYTKAMQNSQYVLNYEDVNVILTDINGLIISSFRVSHSDKIFYMNKSILVICFPRTIEDDQYTIECREIMTGLLIRTLSVNERTRVTLHPKKSVLYLLSTQSDLYKVSSFCIDTGVIIWNYEISCGPHMFWGAFLTVVNERFLFVYPAPYCDDLSALFNLQGKLLYEEVYFTSGILIHFSDAVILAKEEGRLHVCIFNEPFHY</sequence>
<dbReference type="SMART" id="SM00256">
    <property type="entry name" value="FBOX"/>
    <property type="match status" value="1"/>
</dbReference>
<dbReference type="AlphaFoldDB" id="A0A9P0HSP3"/>
<reference evidence="2" key="1">
    <citation type="submission" date="2022-01" db="EMBL/GenBank/DDBJ databases">
        <authorList>
            <person name="King R."/>
        </authorList>
    </citation>
    <scope>NUCLEOTIDE SEQUENCE</scope>
</reference>
<evidence type="ECO:0000313" key="2">
    <source>
        <dbReference type="EMBL" id="CAH1407550.1"/>
    </source>
</evidence>
<evidence type="ECO:0000259" key="1">
    <source>
        <dbReference type="PROSITE" id="PS50181"/>
    </source>
</evidence>
<organism evidence="2 3">
    <name type="scientific">Nezara viridula</name>
    <name type="common">Southern green stink bug</name>
    <name type="synonym">Cimex viridulus</name>
    <dbReference type="NCBI Taxonomy" id="85310"/>
    <lineage>
        <taxon>Eukaryota</taxon>
        <taxon>Metazoa</taxon>
        <taxon>Ecdysozoa</taxon>
        <taxon>Arthropoda</taxon>
        <taxon>Hexapoda</taxon>
        <taxon>Insecta</taxon>
        <taxon>Pterygota</taxon>
        <taxon>Neoptera</taxon>
        <taxon>Paraneoptera</taxon>
        <taxon>Hemiptera</taxon>
        <taxon>Heteroptera</taxon>
        <taxon>Panheteroptera</taxon>
        <taxon>Pentatomomorpha</taxon>
        <taxon>Pentatomoidea</taxon>
        <taxon>Pentatomidae</taxon>
        <taxon>Pentatominae</taxon>
        <taxon>Nezara</taxon>
    </lineage>
</organism>
<feature type="domain" description="F-box" evidence="1">
    <location>
        <begin position="8"/>
        <end position="54"/>
    </location>
</feature>
<protein>
    <recommendedName>
        <fullName evidence="1">F-box domain-containing protein</fullName>
    </recommendedName>
</protein>
<proteinExistence type="predicted"/>
<dbReference type="Pfam" id="PF12937">
    <property type="entry name" value="F-box-like"/>
    <property type="match status" value="1"/>
</dbReference>
<dbReference type="PROSITE" id="PS50181">
    <property type="entry name" value="FBOX"/>
    <property type="match status" value="1"/>
</dbReference>
<dbReference type="SUPFAM" id="SSF81383">
    <property type="entry name" value="F-box domain"/>
    <property type="match status" value="1"/>
</dbReference>
<evidence type="ECO:0000313" key="3">
    <source>
        <dbReference type="Proteomes" id="UP001152798"/>
    </source>
</evidence>
<dbReference type="InterPro" id="IPR036047">
    <property type="entry name" value="F-box-like_dom_sf"/>
</dbReference>
<accession>A0A9P0HSP3</accession>
<dbReference type="CDD" id="cd09917">
    <property type="entry name" value="F-box_SF"/>
    <property type="match status" value="1"/>
</dbReference>
<gene>
    <name evidence="2" type="ORF">NEZAVI_LOCUS15240</name>
</gene>